<dbReference type="Proteomes" id="UP000250831">
    <property type="component" value="Unassembled WGS sequence"/>
</dbReference>
<dbReference type="SMART" id="SM00421">
    <property type="entry name" value="HTH_LUXR"/>
    <property type="match status" value="1"/>
</dbReference>
<organism evidence="5 6">
    <name type="scientific">Sphingobacterium athyrii</name>
    <dbReference type="NCBI Taxonomy" id="2152717"/>
    <lineage>
        <taxon>Bacteria</taxon>
        <taxon>Pseudomonadati</taxon>
        <taxon>Bacteroidota</taxon>
        <taxon>Sphingobacteriia</taxon>
        <taxon>Sphingobacteriales</taxon>
        <taxon>Sphingobacteriaceae</taxon>
        <taxon>Sphingobacterium</taxon>
    </lineage>
</organism>
<dbReference type="CDD" id="cd06170">
    <property type="entry name" value="LuxR_C_like"/>
    <property type="match status" value="1"/>
</dbReference>
<keyword evidence="3" id="KW-0804">Transcription</keyword>
<keyword evidence="6" id="KW-1185">Reference proteome</keyword>
<evidence type="ECO:0000256" key="1">
    <source>
        <dbReference type="ARBA" id="ARBA00023015"/>
    </source>
</evidence>
<keyword evidence="1" id="KW-0805">Transcription regulation</keyword>
<dbReference type="OrthoDB" id="965844at2"/>
<dbReference type="GO" id="GO:0003677">
    <property type="term" value="F:DNA binding"/>
    <property type="evidence" value="ECO:0007669"/>
    <property type="project" value="UniProtKB-KW"/>
</dbReference>
<dbReference type="InterPro" id="IPR016032">
    <property type="entry name" value="Sig_transdc_resp-reg_C-effctor"/>
</dbReference>
<dbReference type="EMBL" id="QCXX01000002">
    <property type="protein sequence ID" value="PUV25129.1"/>
    <property type="molecule type" value="Genomic_DNA"/>
</dbReference>
<dbReference type="Gene3D" id="1.10.10.10">
    <property type="entry name" value="Winged helix-like DNA-binding domain superfamily/Winged helix DNA-binding domain"/>
    <property type="match status" value="1"/>
</dbReference>
<dbReference type="Gene3D" id="3.30.450.20">
    <property type="entry name" value="PAS domain"/>
    <property type="match status" value="1"/>
</dbReference>
<comment type="caution">
    <text evidence="5">The sequence shown here is derived from an EMBL/GenBank/DDBJ whole genome shotgun (WGS) entry which is preliminary data.</text>
</comment>
<dbReference type="RefSeq" id="WP_108633462.1">
    <property type="nucleotide sequence ID" value="NZ_QCXX01000002.1"/>
</dbReference>
<evidence type="ECO:0000256" key="3">
    <source>
        <dbReference type="ARBA" id="ARBA00023163"/>
    </source>
</evidence>
<evidence type="ECO:0000313" key="5">
    <source>
        <dbReference type="EMBL" id="PUV25129.1"/>
    </source>
</evidence>
<sequence>MENNENQLVTSWDNYPEIFSPEKGVEQQLSLVDLLADLLFTGNYYYYTIDILGQAISNQHPNILKTHGLADIPKTLNEIVELVHSDDMGFVIRAEEAAHRYILSVGIQHIQSLKCCYCFRMRVANGTYRLFHHQSISIVVDSKFRMVKSLNIHTDIEHITSVNNNIVTVMGIRGNNEFYQILINDSKMHSFPALKLTIRECEILRYIAKGFSSEKIAEALGITTNTCRTHRKNLFRKIGCHSVASLIKKSTDLGLL</sequence>
<name>A0A363NWG9_9SPHI</name>
<keyword evidence="2" id="KW-0238">DNA-binding</keyword>
<dbReference type="PANTHER" id="PTHR44688:SF16">
    <property type="entry name" value="DNA-BINDING TRANSCRIPTIONAL ACTIVATOR DEVR_DOSR"/>
    <property type="match status" value="1"/>
</dbReference>
<protein>
    <recommendedName>
        <fullName evidence="4">HTH luxR-type domain-containing protein</fullName>
    </recommendedName>
</protein>
<evidence type="ECO:0000313" key="6">
    <source>
        <dbReference type="Proteomes" id="UP000250831"/>
    </source>
</evidence>
<dbReference type="AlphaFoldDB" id="A0A363NWG9"/>
<feature type="domain" description="HTH luxR-type" evidence="4">
    <location>
        <begin position="189"/>
        <end position="254"/>
    </location>
</feature>
<dbReference type="PANTHER" id="PTHR44688">
    <property type="entry name" value="DNA-BINDING TRANSCRIPTIONAL ACTIVATOR DEVR_DOSR"/>
    <property type="match status" value="1"/>
</dbReference>
<reference evidence="5 6" key="1">
    <citation type="submission" date="2018-04" db="EMBL/GenBank/DDBJ databases">
        <title>Sphingobacterium sp. M46 Genome.</title>
        <authorList>
            <person name="Cheng J."/>
            <person name="Li Y."/>
        </authorList>
    </citation>
    <scope>NUCLEOTIDE SEQUENCE [LARGE SCALE GENOMIC DNA]</scope>
    <source>
        <strain evidence="5 6">M46</strain>
    </source>
</reference>
<gene>
    <name evidence="5" type="ORF">DCO56_09310</name>
</gene>
<dbReference type="PROSITE" id="PS50043">
    <property type="entry name" value="HTH_LUXR_2"/>
    <property type="match status" value="1"/>
</dbReference>
<dbReference type="InterPro" id="IPR036388">
    <property type="entry name" value="WH-like_DNA-bd_sf"/>
</dbReference>
<accession>A0A363NWG9</accession>
<dbReference type="GO" id="GO:0006355">
    <property type="term" value="P:regulation of DNA-templated transcription"/>
    <property type="evidence" value="ECO:0007669"/>
    <property type="project" value="InterPro"/>
</dbReference>
<dbReference type="PRINTS" id="PR00038">
    <property type="entry name" value="HTHLUXR"/>
</dbReference>
<dbReference type="SUPFAM" id="SSF46894">
    <property type="entry name" value="C-terminal effector domain of the bipartite response regulators"/>
    <property type="match status" value="1"/>
</dbReference>
<proteinExistence type="predicted"/>
<dbReference type="InterPro" id="IPR000792">
    <property type="entry name" value="Tscrpt_reg_LuxR_C"/>
</dbReference>
<evidence type="ECO:0000259" key="4">
    <source>
        <dbReference type="PROSITE" id="PS50043"/>
    </source>
</evidence>
<dbReference type="Pfam" id="PF00196">
    <property type="entry name" value="GerE"/>
    <property type="match status" value="1"/>
</dbReference>
<evidence type="ECO:0000256" key="2">
    <source>
        <dbReference type="ARBA" id="ARBA00023125"/>
    </source>
</evidence>